<dbReference type="InterPro" id="IPR011004">
    <property type="entry name" value="Trimer_LpxA-like_sf"/>
</dbReference>
<name>A0A5C4T9C2_9BACL</name>
<evidence type="ECO:0000259" key="3">
    <source>
        <dbReference type="Pfam" id="PF00483"/>
    </source>
</evidence>
<evidence type="ECO:0000259" key="4">
    <source>
        <dbReference type="Pfam" id="PF02878"/>
    </source>
</evidence>
<organism evidence="6 7">
    <name type="scientific">Paenibacillus hemerocallicola</name>
    <dbReference type="NCBI Taxonomy" id="1172614"/>
    <lineage>
        <taxon>Bacteria</taxon>
        <taxon>Bacillati</taxon>
        <taxon>Bacillota</taxon>
        <taxon>Bacilli</taxon>
        <taxon>Bacillales</taxon>
        <taxon>Paenibacillaceae</taxon>
        <taxon>Paenibacillus</taxon>
    </lineage>
</organism>
<dbReference type="Gene3D" id="3.90.550.10">
    <property type="entry name" value="Spore Coat Polysaccharide Biosynthesis Protein SpsA, Chain A"/>
    <property type="match status" value="1"/>
</dbReference>
<evidence type="ECO:0000256" key="1">
    <source>
        <dbReference type="ARBA" id="ARBA00007274"/>
    </source>
</evidence>
<evidence type="ECO:0000313" key="7">
    <source>
        <dbReference type="Proteomes" id="UP000307943"/>
    </source>
</evidence>
<dbReference type="GO" id="GO:0005975">
    <property type="term" value="P:carbohydrate metabolic process"/>
    <property type="evidence" value="ECO:0007669"/>
    <property type="project" value="InterPro"/>
</dbReference>
<comment type="similarity">
    <text evidence="1">Belongs to the transferase hexapeptide repeat family.</text>
</comment>
<dbReference type="Proteomes" id="UP000307943">
    <property type="component" value="Unassembled WGS sequence"/>
</dbReference>
<evidence type="ECO:0000256" key="2">
    <source>
        <dbReference type="ARBA" id="ARBA00010231"/>
    </source>
</evidence>
<comment type="caution">
    <text evidence="6">The sequence shown here is derived from an EMBL/GenBank/DDBJ whole genome shotgun (WGS) entry which is preliminary data.</text>
</comment>
<comment type="similarity">
    <text evidence="2">Belongs to the phosphohexose mutase family.</text>
</comment>
<dbReference type="AlphaFoldDB" id="A0A5C4T9C2"/>
<dbReference type="Gene3D" id="3.30.310.50">
    <property type="entry name" value="Alpha-D-phosphohexomutase, C-terminal domain"/>
    <property type="match status" value="1"/>
</dbReference>
<evidence type="ECO:0000313" key="6">
    <source>
        <dbReference type="EMBL" id="TNJ65485.1"/>
    </source>
</evidence>
<dbReference type="Pfam" id="PF25087">
    <property type="entry name" value="GMPPB_C"/>
    <property type="match status" value="1"/>
</dbReference>
<gene>
    <name evidence="6" type="ORF">FE784_14795</name>
</gene>
<dbReference type="SUPFAM" id="SSF55957">
    <property type="entry name" value="Phosphoglucomutase, C-terminal domain"/>
    <property type="match status" value="1"/>
</dbReference>
<dbReference type="Gene3D" id="2.160.10.10">
    <property type="entry name" value="Hexapeptide repeat proteins"/>
    <property type="match status" value="1"/>
</dbReference>
<dbReference type="GO" id="GO:0016868">
    <property type="term" value="F:intramolecular phosphotransferase activity"/>
    <property type="evidence" value="ECO:0007669"/>
    <property type="project" value="InterPro"/>
</dbReference>
<feature type="domain" description="Mannose-1-phosphate guanyltransferase C-terminal" evidence="5">
    <location>
        <begin position="266"/>
        <end position="369"/>
    </location>
</feature>
<dbReference type="GO" id="GO:0016779">
    <property type="term" value="F:nucleotidyltransferase activity"/>
    <property type="evidence" value="ECO:0007669"/>
    <property type="project" value="UniProtKB-KW"/>
</dbReference>
<keyword evidence="7" id="KW-1185">Reference proteome</keyword>
<dbReference type="PANTHER" id="PTHR22572">
    <property type="entry name" value="SUGAR-1-PHOSPHATE GUANYL TRANSFERASE"/>
    <property type="match status" value="1"/>
</dbReference>
<protein>
    <submittedName>
        <fullName evidence="6">Mannose-1-phosphate guanylyltransferase</fullName>
    </submittedName>
</protein>
<dbReference type="Gene3D" id="3.40.120.10">
    <property type="entry name" value="Alpha-D-Glucose-1,6-Bisphosphate, subunit A, domain 3"/>
    <property type="match status" value="1"/>
</dbReference>
<reference evidence="6 7" key="1">
    <citation type="submission" date="2019-05" db="EMBL/GenBank/DDBJ databases">
        <title>We sequenced the genome of Paenibacillus hemerocallicola KCTC 33185 for further insight into its adaptation and study the phylogeny of Paenibacillus.</title>
        <authorList>
            <person name="Narsing Rao M.P."/>
        </authorList>
    </citation>
    <scope>NUCLEOTIDE SEQUENCE [LARGE SCALE GENOMIC DNA]</scope>
    <source>
        <strain evidence="6 7">KCTC 33185</strain>
    </source>
</reference>
<dbReference type="InterPro" id="IPR005844">
    <property type="entry name" value="A-D-PHexomutase_a/b/a-I"/>
</dbReference>
<sequence length="801" mass="87644">MKAVIMAGGKGTRLRPLTCHIPKPMVPLLNRPCMEYIIDLLRGHGITQIGVTMQFMPEVIRSHFGDGRDFGVELHYFDEESPLGTAGSVKNASAFLDERFVVISGDALTDFDLGPVIDFHARNEALATIVLTRVERPLEYGVVMTDEEGKVVRFLEKPDWSEVFSDTVNTGIYVLEPEVLQWVGEGKEQDFSNDLFPLLMKRGEPLYGFVSEGYWSDIGNMAQYRQAQFDMLDGKVQAAIKGRELYPGIYVGDNVSLPAEAAEWRGPIYIGEGTVIEQTATLDRYCVIGSGNRIAPGSTLRQAILWDHNHIADHNEIAGATLCSRIRSYPDAVMAEGVVIGSHCTIGPKTQVLPHVKIWPHKRVREHAMLNASVIWGESAVKPLFTDGAVRGFANEEITPEFAAKFAGAYGGSVAKGKRLAVSSSADGFARLIRAVVISALQAVGVGVIDAGDSSSSVARFGVNRLDVDGGIHVQCSDSGGRTVCRLECMDASGLPIGKSAERKADNAYAMEDYGRVDVAAIQETGIATGLVEAYGKKLIAELGYGKRKPLRVAVMVADPVVRRLVGTLAASFRWDAAYVEAPFTDSGMRTAVEAHQAAFGVRFDQGGQSLQLYDECGDPVPLERAEVLLYMSCFQCFRGRSVGVPLSAPTFLDSAADGLGNRVVRTKRCSRAVLEASLGHPFHPVYDALFGIGLLARNLLESGLTVSRLLAFLPAYSLHSTFVEVPWDEKGRLMRLLTEQARNRRADLLDGIKVYDETGWVLLLPESDEPRFTLIAHGEQEDAAMKLAERYKLELIRHFQ</sequence>
<dbReference type="InterPro" id="IPR050486">
    <property type="entry name" value="Mannose-1P_guanyltransferase"/>
</dbReference>
<dbReference type="InterPro" id="IPR056729">
    <property type="entry name" value="GMPPB_C"/>
</dbReference>
<evidence type="ECO:0000259" key="5">
    <source>
        <dbReference type="Pfam" id="PF25087"/>
    </source>
</evidence>
<keyword evidence="6" id="KW-0808">Transferase</keyword>
<dbReference type="CDD" id="cd04181">
    <property type="entry name" value="NTP_transferase"/>
    <property type="match status" value="1"/>
</dbReference>
<feature type="domain" description="Nucleotidyl transferase" evidence="3">
    <location>
        <begin position="2"/>
        <end position="231"/>
    </location>
</feature>
<dbReference type="Pfam" id="PF00483">
    <property type="entry name" value="NTP_transferase"/>
    <property type="match status" value="1"/>
</dbReference>
<dbReference type="InterPro" id="IPR016055">
    <property type="entry name" value="A-D-PHexomutase_a/b/a-I/II/III"/>
</dbReference>
<dbReference type="SUPFAM" id="SSF53738">
    <property type="entry name" value="Phosphoglucomutase, first 3 domains"/>
    <property type="match status" value="1"/>
</dbReference>
<accession>A0A5C4T9C2</accession>
<dbReference type="InterPro" id="IPR005835">
    <property type="entry name" value="NTP_transferase_dom"/>
</dbReference>
<dbReference type="OrthoDB" id="9801899at2"/>
<dbReference type="RefSeq" id="WP_139602982.1">
    <property type="nucleotide sequence ID" value="NZ_VDCQ01000018.1"/>
</dbReference>
<dbReference type="SUPFAM" id="SSF53448">
    <property type="entry name" value="Nucleotide-diphospho-sugar transferases"/>
    <property type="match status" value="1"/>
</dbReference>
<dbReference type="InterPro" id="IPR036900">
    <property type="entry name" value="A-D-PHexomutase_C_sf"/>
</dbReference>
<dbReference type="Pfam" id="PF02878">
    <property type="entry name" value="PGM_PMM_I"/>
    <property type="match status" value="1"/>
</dbReference>
<dbReference type="SUPFAM" id="SSF51161">
    <property type="entry name" value="Trimeric LpxA-like enzymes"/>
    <property type="match status" value="1"/>
</dbReference>
<feature type="domain" description="Alpha-D-phosphohexomutase alpha/beta/alpha" evidence="4">
    <location>
        <begin position="385"/>
        <end position="510"/>
    </location>
</feature>
<dbReference type="EMBL" id="VDCQ01000018">
    <property type="protein sequence ID" value="TNJ65485.1"/>
    <property type="molecule type" value="Genomic_DNA"/>
</dbReference>
<keyword evidence="6" id="KW-0548">Nucleotidyltransferase</keyword>
<proteinExistence type="inferred from homology"/>
<dbReference type="InterPro" id="IPR029044">
    <property type="entry name" value="Nucleotide-diphossugar_trans"/>
</dbReference>